<keyword evidence="2" id="KW-0223">Dioxygenase</keyword>
<dbReference type="SUPFAM" id="SSF54593">
    <property type="entry name" value="Glyoxalase/Bleomycin resistance protein/Dihydroxybiphenyl dioxygenase"/>
    <property type="match status" value="1"/>
</dbReference>
<sequence length="125" mass="13962">MSVDRLMTTLCTHNLLASKTFYQELFGFEIGFESEWFIQLIHPKSKVELGLIVAGHELVPPRYQGAASGLFVTLVVEDVEGVFKTAEQHNYVVLQTPEPTFYGQKRLLLEDPAGVLVDVSTPLPI</sequence>
<evidence type="ECO:0000259" key="1">
    <source>
        <dbReference type="PROSITE" id="PS51819"/>
    </source>
</evidence>
<dbReference type="Gene3D" id="3.30.720.110">
    <property type="match status" value="1"/>
</dbReference>
<dbReference type="GeneID" id="97544586"/>
<dbReference type="AlphaFoldDB" id="A0AAV2VPY9"/>
<proteinExistence type="predicted"/>
<gene>
    <name evidence="2" type="ORF">VIBNISOn1_1830012</name>
</gene>
<reference evidence="2 3" key="1">
    <citation type="journal article" date="2013" name="ISME J.">
        <title>Comparative genomics of pathogenic lineages of Vibrio nigripulchritudo identifies virulence-associated traits.</title>
        <authorList>
            <person name="Goudenege D."/>
            <person name="Labreuche Y."/>
            <person name="Krin E."/>
            <person name="Ansquer D."/>
            <person name="Mangenot S."/>
            <person name="Calteau A."/>
            <person name="Medigue C."/>
            <person name="Mazel D."/>
            <person name="Polz M.F."/>
            <person name="Le Roux F."/>
        </authorList>
    </citation>
    <scope>NUCLEOTIDE SEQUENCE [LARGE SCALE GENOMIC DNA]</scope>
    <source>
        <strain evidence="2 3">SOn1</strain>
    </source>
</reference>
<keyword evidence="2" id="KW-0560">Oxidoreductase</keyword>
<dbReference type="InterPro" id="IPR037523">
    <property type="entry name" value="VOC_core"/>
</dbReference>
<dbReference type="RefSeq" id="WP_004405796.1">
    <property type="nucleotide sequence ID" value="NZ_LK391965.1"/>
</dbReference>
<evidence type="ECO:0000313" key="3">
    <source>
        <dbReference type="Proteomes" id="UP000018211"/>
    </source>
</evidence>
<feature type="domain" description="VOC" evidence="1">
    <location>
        <begin position="2"/>
        <end position="122"/>
    </location>
</feature>
<dbReference type="InterPro" id="IPR029068">
    <property type="entry name" value="Glyas_Bleomycin-R_OHBP_Dase"/>
</dbReference>
<dbReference type="GO" id="GO:0051213">
    <property type="term" value="F:dioxygenase activity"/>
    <property type="evidence" value="ECO:0007669"/>
    <property type="project" value="UniProtKB-KW"/>
</dbReference>
<accession>A0AAV2VPY9</accession>
<evidence type="ECO:0000313" key="2">
    <source>
        <dbReference type="EMBL" id="CCO46612.1"/>
    </source>
</evidence>
<dbReference type="EMBL" id="CAOF01000094">
    <property type="protein sequence ID" value="CCO46612.1"/>
    <property type="molecule type" value="Genomic_DNA"/>
</dbReference>
<dbReference type="Pfam" id="PF00903">
    <property type="entry name" value="Glyoxalase"/>
    <property type="match status" value="1"/>
</dbReference>
<comment type="caution">
    <text evidence="2">The sequence shown here is derived from an EMBL/GenBank/DDBJ whole genome shotgun (WGS) entry which is preliminary data.</text>
</comment>
<protein>
    <submittedName>
        <fullName evidence="2">Glyoxalase/Bleomycin resistance protein/Dihydroxybiphenyl dioxygenase</fullName>
    </submittedName>
</protein>
<dbReference type="Gene3D" id="3.30.720.120">
    <property type="match status" value="1"/>
</dbReference>
<organism evidence="2 3">
    <name type="scientific">Vibrio nigripulchritudo SOn1</name>
    <dbReference type="NCBI Taxonomy" id="1238450"/>
    <lineage>
        <taxon>Bacteria</taxon>
        <taxon>Pseudomonadati</taxon>
        <taxon>Pseudomonadota</taxon>
        <taxon>Gammaproteobacteria</taxon>
        <taxon>Vibrionales</taxon>
        <taxon>Vibrionaceae</taxon>
        <taxon>Vibrio</taxon>
    </lineage>
</organism>
<dbReference type="InterPro" id="IPR004360">
    <property type="entry name" value="Glyas_Fos-R_dOase_dom"/>
</dbReference>
<dbReference type="PROSITE" id="PS51819">
    <property type="entry name" value="VOC"/>
    <property type="match status" value="1"/>
</dbReference>
<name>A0AAV2VPY9_9VIBR</name>
<dbReference type="Proteomes" id="UP000018211">
    <property type="component" value="Unassembled WGS sequence"/>
</dbReference>